<evidence type="ECO:0000313" key="3">
    <source>
        <dbReference type="EMBL" id="RNA16926.1"/>
    </source>
</evidence>
<feature type="chain" id="PRO_5018143720" evidence="1">
    <location>
        <begin position="17"/>
        <end position="113"/>
    </location>
</feature>
<organism evidence="3 4">
    <name type="scientific">Brachionus plicatilis</name>
    <name type="common">Marine rotifer</name>
    <name type="synonym">Brachionus muelleri</name>
    <dbReference type="NCBI Taxonomy" id="10195"/>
    <lineage>
        <taxon>Eukaryota</taxon>
        <taxon>Metazoa</taxon>
        <taxon>Spiralia</taxon>
        <taxon>Gnathifera</taxon>
        <taxon>Rotifera</taxon>
        <taxon>Eurotatoria</taxon>
        <taxon>Monogononta</taxon>
        <taxon>Pseudotrocha</taxon>
        <taxon>Ploima</taxon>
        <taxon>Brachionidae</taxon>
        <taxon>Brachionus</taxon>
    </lineage>
</organism>
<dbReference type="Pfam" id="PF01607">
    <property type="entry name" value="CBM_14"/>
    <property type="match status" value="1"/>
</dbReference>
<dbReference type="AlphaFoldDB" id="A0A3M7R039"/>
<keyword evidence="4" id="KW-1185">Reference proteome</keyword>
<name>A0A3M7R039_BRAPC</name>
<keyword evidence="1" id="KW-0732">Signal</keyword>
<dbReference type="InterPro" id="IPR036508">
    <property type="entry name" value="Chitin-bd_dom_sf"/>
</dbReference>
<dbReference type="Gene3D" id="2.170.140.10">
    <property type="entry name" value="Chitin binding domain"/>
    <property type="match status" value="1"/>
</dbReference>
<dbReference type="InterPro" id="IPR002557">
    <property type="entry name" value="Chitin-bd_dom"/>
</dbReference>
<dbReference type="GO" id="GO:0005576">
    <property type="term" value="C:extracellular region"/>
    <property type="evidence" value="ECO:0007669"/>
    <property type="project" value="InterPro"/>
</dbReference>
<dbReference type="SMART" id="SM00494">
    <property type="entry name" value="ChtBD2"/>
    <property type="match status" value="1"/>
</dbReference>
<feature type="signal peptide" evidence="1">
    <location>
        <begin position="1"/>
        <end position="16"/>
    </location>
</feature>
<sequence>MFKLILVVSLIALSFAAPIEDGTSVSPCQDKSKGTILPHPTDSHKFLKCETHDTLWVETCPDDLFYNPTLEICDWSVVSKSTTPSNEVVKHRPVLVRVKPVAQNTQEQNGFDQ</sequence>
<gene>
    <name evidence="3" type="ORF">BpHYR1_013594</name>
</gene>
<evidence type="ECO:0000259" key="2">
    <source>
        <dbReference type="PROSITE" id="PS50940"/>
    </source>
</evidence>
<dbReference type="SUPFAM" id="SSF57625">
    <property type="entry name" value="Invertebrate chitin-binding proteins"/>
    <property type="match status" value="1"/>
</dbReference>
<dbReference type="Proteomes" id="UP000276133">
    <property type="component" value="Unassembled WGS sequence"/>
</dbReference>
<accession>A0A3M7R039</accession>
<dbReference type="EMBL" id="REGN01004587">
    <property type="protein sequence ID" value="RNA16926.1"/>
    <property type="molecule type" value="Genomic_DNA"/>
</dbReference>
<proteinExistence type="predicted"/>
<comment type="caution">
    <text evidence="3">The sequence shown here is derived from an EMBL/GenBank/DDBJ whole genome shotgun (WGS) entry which is preliminary data.</text>
</comment>
<dbReference type="OrthoDB" id="6020543at2759"/>
<protein>
    <submittedName>
        <fullName evidence="3">Putative peritrophin-1-like</fullName>
    </submittedName>
</protein>
<dbReference type="PROSITE" id="PS50940">
    <property type="entry name" value="CHIT_BIND_II"/>
    <property type="match status" value="1"/>
</dbReference>
<feature type="domain" description="Chitin-binding type-2" evidence="2">
    <location>
        <begin position="25"/>
        <end position="83"/>
    </location>
</feature>
<evidence type="ECO:0000256" key="1">
    <source>
        <dbReference type="SAM" id="SignalP"/>
    </source>
</evidence>
<evidence type="ECO:0000313" key="4">
    <source>
        <dbReference type="Proteomes" id="UP000276133"/>
    </source>
</evidence>
<reference evidence="3 4" key="1">
    <citation type="journal article" date="2018" name="Sci. Rep.">
        <title>Genomic signatures of local adaptation to the degree of environmental predictability in rotifers.</title>
        <authorList>
            <person name="Franch-Gras L."/>
            <person name="Hahn C."/>
            <person name="Garcia-Roger E.M."/>
            <person name="Carmona M.J."/>
            <person name="Serra M."/>
            <person name="Gomez A."/>
        </authorList>
    </citation>
    <scope>NUCLEOTIDE SEQUENCE [LARGE SCALE GENOMIC DNA]</scope>
    <source>
        <strain evidence="3">HYR1</strain>
    </source>
</reference>
<dbReference type="GO" id="GO:0008061">
    <property type="term" value="F:chitin binding"/>
    <property type="evidence" value="ECO:0007669"/>
    <property type="project" value="InterPro"/>
</dbReference>